<dbReference type="AlphaFoldDB" id="A0A165JJL3"/>
<comment type="similarity">
    <text evidence="2">Belongs to the archaeal/bacterial/fungal opsin family.</text>
</comment>
<keyword evidence="3" id="KW-0812">Transmembrane</keyword>
<keyword evidence="4" id="KW-1133">Transmembrane helix</keyword>
<protein>
    <submittedName>
        <fullName evidence="7">Uncharacterized protein</fullName>
    </submittedName>
</protein>
<evidence type="ECO:0000256" key="6">
    <source>
        <dbReference type="SAM" id="MobiDB-lite"/>
    </source>
</evidence>
<evidence type="ECO:0000256" key="1">
    <source>
        <dbReference type="ARBA" id="ARBA00004141"/>
    </source>
</evidence>
<name>A0A165JJL3_9BASI</name>
<evidence type="ECO:0000313" key="8">
    <source>
        <dbReference type="Proteomes" id="UP000076842"/>
    </source>
</evidence>
<sequence length="163" mass="17055">MIVGGRISYTFIRHASGATSSAGWLHHSSLGISSSNPSAGAVRVVADMCGAYADSAEFFSFLWPLYPITWGICHGANGIHPESKMVFYGVLDILAKPVFIFIHIHALHAIDLSRFGLTGVGVGVISAVKGTRTGGHFNDKHGANTASGTPVNRPVDPLQAAAA</sequence>
<evidence type="ECO:0000256" key="2">
    <source>
        <dbReference type="ARBA" id="ARBA00008130"/>
    </source>
</evidence>
<dbReference type="Proteomes" id="UP000076842">
    <property type="component" value="Unassembled WGS sequence"/>
</dbReference>
<accession>A0A165JJL3</accession>
<evidence type="ECO:0000256" key="3">
    <source>
        <dbReference type="ARBA" id="ARBA00022692"/>
    </source>
</evidence>
<reference evidence="7 8" key="1">
    <citation type="journal article" date="2016" name="Mol. Biol. Evol.">
        <title>Comparative Genomics of Early-Diverging Mushroom-Forming Fungi Provides Insights into the Origins of Lignocellulose Decay Capabilities.</title>
        <authorList>
            <person name="Nagy L.G."/>
            <person name="Riley R."/>
            <person name="Tritt A."/>
            <person name="Adam C."/>
            <person name="Daum C."/>
            <person name="Floudas D."/>
            <person name="Sun H."/>
            <person name="Yadav J.S."/>
            <person name="Pangilinan J."/>
            <person name="Larsson K.H."/>
            <person name="Matsuura K."/>
            <person name="Barry K."/>
            <person name="Labutti K."/>
            <person name="Kuo R."/>
            <person name="Ohm R.A."/>
            <person name="Bhattacharya S.S."/>
            <person name="Shirouzu T."/>
            <person name="Yoshinaga Y."/>
            <person name="Martin F.M."/>
            <person name="Grigoriev I.V."/>
            <person name="Hibbett D.S."/>
        </authorList>
    </citation>
    <scope>NUCLEOTIDE SEQUENCE [LARGE SCALE GENOMIC DNA]</scope>
    <source>
        <strain evidence="7 8">HHB12733</strain>
    </source>
</reference>
<dbReference type="Pfam" id="PF01036">
    <property type="entry name" value="Bac_rhodopsin"/>
    <property type="match status" value="1"/>
</dbReference>
<feature type="region of interest" description="Disordered" evidence="6">
    <location>
        <begin position="136"/>
        <end position="155"/>
    </location>
</feature>
<dbReference type="SUPFAM" id="SSF81321">
    <property type="entry name" value="Family A G protein-coupled receptor-like"/>
    <property type="match status" value="1"/>
</dbReference>
<evidence type="ECO:0000313" key="7">
    <source>
        <dbReference type="EMBL" id="KZT61925.1"/>
    </source>
</evidence>
<dbReference type="InParanoid" id="A0A165JJL3"/>
<dbReference type="InterPro" id="IPR001425">
    <property type="entry name" value="Arc/bac/fun_rhodopsins"/>
</dbReference>
<dbReference type="GO" id="GO:0016020">
    <property type="term" value="C:membrane"/>
    <property type="evidence" value="ECO:0007669"/>
    <property type="project" value="UniProtKB-SubCell"/>
</dbReference>
<keyword evidence="5" id="KW-0472">Membrane</keyword>
<dbReference type="EMBL" id="KV423919">
    <property type="protein sequence ID" value="KZT61925.1"/>
    <property type="molecule type" value="Genomic_DNA"/>
</dbReference>
<evidence type="ECO:0000256" key="4">
    <source>
        <dbReference type="ARBA" id="ARBA00022989"/>
    </source>
</evidence>
<comment type="subcellular location">
    <subcellularLocation>
        <location evidence="1">Membrane</location>
        <topology evidence="1">Multi-pass membrane protein</topology>
    </subcellularLocation>
</comment>
<keyword evidence="8" id="KW-1185">Reference proteome</keyword>
<dbReference type="OrthoDB" id="536545at2759"/>
<organism evidence="7 8">
    <name type="scientific">Calocera cornea HHB12733</name>
    <dbReference type="NCBI Taxonomy" id="1353952"/>
    <lineage>
        <taxon>Eukaryota</taxon>
        <taxon>Fungi</taxon>
        <taxon>Dikarya</taxon>
        <taxon>Basidiomycota</taxon>
        <taxon>Agaricomycotina</taxon>
        <taxon>Dacrymycetes</taxon>
        <taxon>Dacrymycetales</taxon>
        <taxon>Dacrymycetaceae</taxon>
        <taxon>Calocera</taxon>
    </lineage>
</organism>
<dbReference type="Gene3D" id="1.20.1070.10">
    <property type="entry name" value="Rhodopsin 7-helix transmembrane proteins"/>
    <property type="match status" value="1"/>
</dbReference>
<gene>
    <name evidence="7" type="ORF">CALCODRAFT_303002</name>
</gene>
<proteinExistence type="inferred from homology"/>
<evidence type="ECO:0000256" key="5">
    <source>
        <dbReference type="ARBA" id="ARBA00023136"/>
    </source>
</evidence>